<accession>A0A4Y7J8W7</accession>
<proteinExistence type="predicted"/>
<dbReference type="AlphaFoldDB" id="A0A4Y7J8W7"/>
<reference evidence="1 2" key="1">
    <citation type="journal article" date="2018" name="Science">
        <title>The opium poppy genome and morphinan production.</title>
        <authorList>
            <person name="Guo L."/>
            <person name="Winzer T."/>
            <person name="Yang X."/>
            <person name="Li Y."/>
            <person name="Ning Z."/>
            <person name="He Z."/>
            <person name="Teodor R."/>
            <person name="Lu Y."/>
            <person name="Bowser T.A."/>
            <person name="Graham I.A."/>
            <person name="Ye K."/>
        </authorList>
    </citation>
    <scope>NUCLEOTIDE SEQUENCE [LARGE SCALE GENOMIC DNA]</scope>
    <source>
        <strain evidence="2">cv. HN1</strain>
        <tissue evidence="1">Leaves</tissue>
    </source>
</reference>
<dbReference type="EMBL" id="CM010717">
    <property type="protein sequence ID" value="RZC56159.1"/>
    <property type="molecule type" value="Genomic_DNA"/>
</dbReference>
<name>A0A4Y7J8W7_PAPSO</name>
<sequence length="62" mass="6701">MTAPAPDVGWPPVCSSFISLIWRVKASLTPNGLHLNQKPCQCTYMTNHNRSSAGSLYGKLGP</sequence>
<keyword evidence="2" id="KW-1185">Reference proteome</keyword>
<gene>
    <name evidence="1" type="ORF">C5167_015030</name>
</gene>
<dbReference type="Proteomes" id="UP000316621">
    <property type="component" value="Chromosome 3"/>
</dbReference>
<dbReference type="Gramene" id="RZC56159">
    <property type="protein sequence ID" value="RZC56159"/>
    <property type="gene ID" value="C5167_015030"/>
</dbReference>
<protein>
    <submittedName>
        <fullName evidence="1">Uncharacterized protein</fullName>
    </submittedName>
</protein>
<evidence type="ECO:0000313" key="2">
    <source>
        <dbReference type="Proteomes" id="UP000316621"/>
    </source>
</evidence>
<evidence type="ECO:0000313" key="1">
    <source>
        <dbReference type="EMBL" id="RZC56159.1"/>
    </source>
</evidence>
<organism evidence="1 2">
    <name type="scientific">Papaver somniferum</name>
    <name type="common">Opium poppy</name>
    <dbReference type="NCBI Taxonomy" id="3469"/>
    <lineage>
        <taxon>Eukaryota</taxon>
        <taxon>Viridiplantae</taxon>
        <taxon>Streptophyta</taxon>
        <taxon>Embryophyta</taxon>
        <taxon>Tracheophyta</taxon>
        <taxon>Spermatophyta</taxon>
        <taxon>Magnoliopsida</taxon>
        <taxon>Ranunculales</taxon>
        <taxon>Papaveraceae</taxon>
        <taxon>Papaveroideae</taxon>
        <taxon>Papaver</taxon>
    </lineage>
</organism>